<evidence type="ECO:0008006" key="4">
    <source>
        <dbReference type="Google" id="ProtNLM"/>
    </source>
</evidence>
<sequence length="296" mass="32098">MIFALFGILITSVGISQASAENGVIEVSTDKLNYSDGETMLIFGEITNMVSGDQLSILIQSPNGNLVALDQLTVGEDDQFSTEIKLGGKLMNLEGIYTIKVQYRDHSTTTSFNFGGVTNPHVTELDEVIVEDSVIEDEIIEDSFIENSVIFDSVVTATSVSVQDSTDLISYEITNAKLLNVIPDLDAVSLLIYIETTDEGSITLAIPRSVLDASINDGDDEFFVLVDGEEVDFEEIRTSVDRTLTIDFLAGTEQIEIIGTFVIPEFGTIAAMILAVAIISIVAISAKSRLSLLSRY</sequence>
<dbReference type="EMBL" id="CP021324">
    <property type="protein sequence ID" value="ARS64984.1"/>
    <property type="molecule type" value="Genomic_DNA"/>
</dbReference>
<keyword evidence="3" id="KW-1185">Reference proteome</keyword>
<feature type="transmembrane region" description="Helical" evidence="1">
    <location>
        <begin position="266"/>
        <end position="286"/>
    </location>
</feature>
<keyword evidence="1" id="KW-0812">Transmembrane</keyword>
<dbReference type="InterPro" id="IPR027560">
    <property type="entry name" value="PEFG-CTERM"/>
</dbReference>
<reference evidence="2 3" key="1">
    <citation type="journal article" date="2017" name="Environ. Microbiol.">
        <title>Genome and epigenome of a novel marine Thaumarchaeota strain suggest viral infection, phosphorothioation DNA modification and multiple restriction systems.</title>
        <authorList>
            <person name="Ahlgren N.A."/>
            <person name="Chen Y."/>
            <person name="Needham D.M."/>
            <person name="Parada A.E."/>
            <person name="Sachdeva R."/>
            <person name="Trinh V."/>
            <person name="Chen T."/>
            <person name="Fuhrman J.A."/>
        </authorList>
    </citation>
    <scope>NUCLEOTIDE SEQUENCE [LARGE SCALE GENOMIC DNA]</scope>
    <source>
        <strain evidence="2 3">SPOT01</strain>
    </source>
</reference>
<dbReference type="AlphaFoldDB" id="A0A2Z2HM36"/>
<dbReference type="Proteomes" id="UP000249949">
    <property type="component" value="Chromosome"/>
</dbReference>
<evidence type="ECO:0000313" key="2">
    <source>
        <dbReference type="EMBL" id="ARS64984.1"/>
    </source>
</evidence>
<evidence type="ECO:0000256" key="1">
    <source>
        <dbReference type="SAM" id="Phobius"/>
    </source>
</evidence>
<proteinExistence type="predicted"/>
<name>A0A2Z2HM36_9ARCH</name>
<gene>
    <name evidence="2" type="ORF">NMSP_1371</name>
</gene>
<accession>A0A2Z2HM36</accession>
<keyword evidence="1" id="KW-0472">Membrane</keyword>
<protein>
    <recommendedName>
        <fullName evidence="4">PEFG-CTERM sorting domain-containing protein</fullName>
    </recommendedName>
</protein>
<organism evidence="2 3">
    <name type="scientific">Candidatus Nitrosomarinus catalinensis</name>
    <dbReference type="NCBI Taxonomy" id="1898749"/>
    <lineage>
        <taxon>Archaea</taxon>
        <taxon>Nitrososphaerota</taxon>
        <taxon>Nitrososphaeria</taxon>
        <taxon>Nitrosopumilales</taxon>
        <taxon>Nitrosopumilaceae</taxon>
        <taxon>Candidatus Nitrosomarinus</taxon>
    </lineage>
</organism>
<dbReference type="NCBIfam" id="TIGR04296">
    <property type="entry name" value="PEFG-CTERM"/>
    <property type="match status" value="1"/>
</dbReference>
<dbReference type="KEGG" id="nct:NMSP_1371"/>
<evidence type="ECO:0000313" key="3">
    <source>
        <dbReference type="Proteomes" id="UP000249949"/>
    </source>
</evidence>
<keyword evidence="1" id="KW-1133">Transmembrane helix</keyword>